<evidence type="ECO:0000256" key="2">
    <source>
        <dbReference type="ARBA" id="ARBA00001941"/>
    </source>
</evidence>
<feature type="active site" description="Proton donor" evidence="13">
    <location>
        <position position="412"/>
    </location>
</feature>
<dbReference type="InterPro" id="IPR033247">
    <property type="entry name" value="Transketolase_fam"/>
</dbReference>
<feature type="site" description="Important for catalytic activity" evidence="17">
    <location>
        <position position="26"/>
    </location>
</feature>
<dbReference type="PROSITE" id="PS00801">
    <property type="entry name" value="TRANSKETOLASE_1"/>
    <property type="match status" value="1"/>
</dbReference>
<evidence type="ECO:0000256" key="12">
    <source>
        <dbReference type="NCBIfam" id="TIGR00232"/>
    </source>
</evidence>
<dbReference type="FunFam" id="3.40.50.970:FF:000003">
    <property type="entry name" value="Transketolase"/>
    <property type="match status" value="1"/>
</dbReference>
<dbReference type="Proteomes" id="UP000199496">
    <property type="component" value="Unassembled WGS sequence"/>
</dbReference>
<dbReference type="Pfam" id="PF22613">
    <property type="entry name" value="Transketolase_C_1"/>
    <property type="match status" value="1"/>
</dbReference>
<feature type="binding site" evidence="14">
    <location>
        <position position="385"/>
    </location>
    <ligand>
        <name>substrate</name>
    </ligand>
</feature>
<feature type="binding site" evidence="14">
    <location>
        <position position="462"/>
    </location>
    <ligand>
        <name>substrate</name>
    </ligand>
</feature>
<evidence type="ECO:0000256" key="9">
    <source>
        <dbReference type="ARBA" id="ARBA00022842"/>
    </source>
</evidence>
<dbReference type="EMBL" id="FOFO01000010">
    <property type="protein sequence ID" value="SEP91254.1"/>
    <property type="molecule type" value="Genomic_DNA"/>
</dbReference>
<accession>A0A1H9BQJ3</accession>
<sequence>MPSRKELANAIRALSMDAVQKANSGHPGAPMGMADIAEVLWNDYLKHNPANPQWADRDRFVMSNGHGSMLVYSLLHLSGYDLPIEELKQFRQFHSRTPGHPEYGYTPGVETTTGPLGQGITNAVGMAIAEKALAAHFNRPGHEVVDHYTYVFLGDGCLMEGISHEACSLAGTLGLGKLVAFYDDNGISIDGEVEGWFTDDTPKRFEAYGWHVVPGVDGHDAEAVKQAIEQARAVKDRPTLICCKTIIGFGSPNKQGKEECHGAPLGQDEIALVRETLGWPHEPFVIPDEIRAGWNARDKGAQAENAWQTRFAEYAKAHPELAAEFTRRMSGELPADWAQKAQTFIEETVAKAETIASRKASQNAIGGYAPALPELLGGSADLAGSNLTLWKGSKGISKADGDGNYLFYGVREFGMAAIMNGIALHGGFIPYGGTFLIFSDYARNGLRMSALMKQRVIYVMTHDSIGLGEDGPTHQPVEQVTSLRLIPNMNVWRPCDGVETAVAWKAGIERTDGPSLLSLSRQNLPHQTRTQAQLADIARGGYVLHDAGGQPDAIILATGSEVGIAMEAAKALESRGKRVRVVSMPCQEVFDAQDADYRESVLPGAVRARVAVEAGVTVGWLKYVGLDGRVVGMDRFGESAPGGELMKHFGFTADNVISAVEAVLG</sequence>
<dbReference type="PANTHER" id="PTHR43522:SF2">
    <property type="entry name" value="TRANSKETOLASE 1-RELATED"/>
    <property type="match status" value="1"/>
</dbReference>
<dbReference type="Pfam" id="PF02779">
    <property type="entry name" value="Transket_pyr"/>
    <property type="match status" value="1"/>
</dbReference>
<dbReference type="GO" id="GO:0004802">
    <property type="term" value="F:transketolase activity"/>
    <property type="evidence" value="ECO:0007669"/>
    <property type="project" value="UniProtKB-UniRule"/>
</dbReference>
<comment type="cofactor">
    <cofactor evidence="1">
        <name>Ca(2+)</name>
        <dbReference type="ChEBI" id="CHEBI:29108"/>
    </cofactor>
</comment>
<dbReference type="PROSITE" id="PS00802">
    <property type="entry name" value="TRANSKETOLASE_2"/>
    <property type="match status" value="1"/>
</dbReference>
<feature type="binding site" evidence="16">
    <location>
        <position position="187"/>
    </location>
    <ligand>
        <name>Mg(2+)</name>
        <dbReference type="ChEBI" id="CHEBI:18420"/>
    </ligand>
</feature>
<feature type="binding site" evidence="14">
    <location>
        <position position="521"/>
    </location>
    <ligand>
        <name>substrate</name>
    </ligand>
</feature>
<feature type="site" description="Important for catalytic activity" evidence="17">
    <location>
        <position position="261"/>
    </location>
</feature>
<evidence type="ECO:0000259" key="19">
    <source>
        <dbReference type="SMART" id="SM00861"/>
    </source>
</evidence>
<gene>
    <name evidence="20" type="ORF">SAMN05421693_11045</name>
</gene>
<feature type="binding site" evidence="16">
    <location>
        <position position="185"/>
    </location>
    <ligand>
        <name>Mg(2+)</name>
        <dbReference type="ChEBI" id="CHEBI:18420"/>
    </ligand>
</feature>
<dbReference type="InterPro" id="IPR005478">
    <property type="entry name" value="Transketolase_bac-like"/>
</dbReference>
<dbReference type="RefSeq" id="WP_090205577.1">
    <property type="nucleotide sequence ID" value="NZ_FOFO01000010.1"/>
</dbReference>
<keyword evidence="21" id="KW-1185">Reference proteome</keyword>
<dbReference type="InterPro" id="IPR029061">
    <property type="entry name" value="THDP-binding"/>
</dbReference>
<dbReference type="CDD" id="cd07033">
    <property type="entry name" value="TPP_PYR_DXS_TK_like"/>
    <property type="match status" value="1"/>
</dbReference>
<proteinExistence type="inferred from homology"/>
<evidence type="ECO:0000256" key="7">
    <source>
        <dbReference type="ARBA" id="ARBA00022723"/>
    </source>
</evidence>
<feature type="binding site" evidence="15">
    <location>
        <begin position="114"/>
        <end position="116"/>
    </location>
    <ligand>
        <name>thiamine diphosphate</name>
        <dbReference type="ChEBI" id="CHEBI:58937"/>
    </ligand>
</feature>
<dbReference type="InterPro" id="IPR055152">
    <property type="entry name" value="Transketolase-like_C_2"/>
</dbReference>
<dbReference type="InterPro" id="IPR020826">
    <property type="entry name" value="Transketolase_BS"/>
</dbReference>
<dbReference type="OrthoDB" id="8732661at2"/>
<reference evidence="20 21" key="1">
    <citation type="submission" date="2016-10" db="EMBL/GenBank/DDBJ databases">
        <authorList>
            <person name="de Groot N.N."/>
        </authorList>
    </citation>
    <scope>NUCLEOTIDE SEQUENCE [LARGE SCALE GENOMIC DNA]</scope>
    <source>
        <strain evidence="20 21">B7-7</strain>
    </source>
</reference>
<keyword evidence="7 16" id="KW-0479">Metal-binding</keyword>
<feature type="binding site" evidence="14">
    <location>
        <position position="474"/>
    </location>
    <ligand>
        <name>substrate</name>
    </ligand>
</feature>
<evidence type="ECO:0000256" key="15">
    <source>
        <dbReference type="PIRSR" id="PIRSR605478-3"/>
    </source>
</evidence>
<name>A0A1H9BQJ3_9GAMM</name>
<keyword evidence="10 15" id="KW-0786">Thiamine pyrophosphate</keyword>
<comment type="subunit">
    <text evidence="4 18">Homodimer.</text>
</comment>
<evidence type="ECO:0000313" key="21">
    <source>
        <dbReference type="Proteomes" id="UP000199496"/>
    </source>
</evidence>
<comment type="function">
    <text evidence="18">Catalyzes the transfer of a two-carbon ketol group from a ketose donor to an aldose acceptor, via a covalent intermediate with the cofactor thiamine pyrophosphate.</text>
</comment>
<keyword evidence="9 16" id="KW-0460">Magnesium</keyword>
<evidence type="ECO:0000256" key="3">
    <source>
        <dbReference type="ARBA" id="ARBA00007131"/>
    </source>
</evidence>
<dbReference type="AlphaFoldDB" id="A0A1H9BQJ3"/>
<organism evidence="20 21">
    <name type="scientific">Ectothiorhodospira magna</name>
    <dbReference type="NCBI Taxonomy" id="867345"/>
    <lineage>
        <taxon>Bacteria</taxon>
        <taxon>Pseudomonadati</taxon>
        <taxon>Pseudomonadota</taxon>
        <taxon>Gammaproteobacteria</taxon>
        <taxon>Chromatiales</taxon>
        <taxon>Ectothiorhodospiraceae</taxon>
        <taxon>Ectothiorhodospira</taxon>
    </lineage>
</organism>
<evidence type="ECO:0000256" key="14">
    <source>
        <dbReference type="PIRSR" id="PIRSR605478-2"/>
    </source>
</evidence>
<feature type="binding site" evidence="14">
    <location>
        <position position="358"/>
    </location>
    <ligand>
        <name>substrate</name>
    </ligand>
</feature>
<dbReference type="Gene3D" id="3.40.50.970">
    <property type="match status" value="2"/>
</dbReference>
<evidence type="ECO:0000256" key="17">
    <source>
        <dbReference type="PIRSR" id="PIRSR605478-5"/>
    </source>
</evidence>
<evidence type="ECO:0000256" key="16">
    <source>
        <dbReference type="PIRSR" id="PIRSR605478-4"/>
    </source>
</evidence>
<feature type="binding site" evidence="15">
    <location>
        <position position="66"/>
    </location>
    <ligand>
        <name>thiamine diphosphate</name>
        <dbReference type="ChEBI" id="CHEBI:58937"/>
    </ligand>
</feature>
<comment type="catalytic activity">
    <reaction evidence="11 18">
        <text>D-sedoheptulose 7-phosphate + D-glyceraldehyde 3-phosphate = aldehydo-D-ribose 5-phosphate + D-xylulose 5-phosphate</text>
        <dbReference type="Rhea" id="RHEA:10508"/>
        <dbReference type="ChEBI" id="CHEBI:57483"/>
        <dbReference type="ChEBI" id="CHEBI:57737"/>
        <dbReference type="ChEBI" id="CHEBI:58273"/>
        <dbReference type="ChEBI" id="CHEBI:59776"/>
        <dbReference type="EC" id="2.2.1.1"/>
    </reaction>
</comment>
<evidence type="ECO:0000256" key="6">
    <source>
        <dbReference type="ARBA" id="ARBA00022679"/>
    </source>
</evidence>
<comment type="cofactor">
    <cofactor evidence="2">
        <name>Co(2+)</name>
        <dbReference type="ChEBI" id="CHEBI:48828"/>
    </cofactor>
</comment>
<dbReference type="InterPro" id="IPR005474">
    <property type="entry name" value="Transketolase_N"/>
</dbReference>
<dbReference type="SMART" id="SM00861">
    <property type="entry name" value="Transket_pyr"/>
    <property type="match status" value="1"/>
</dbReference>
<dbReference type="FunFam" id="3.40.50.970:FF:000004">
    <property type="entry name" value="Transketolase"/>
    <property type="match status" value="1"/>
</dbReference>
<feature type="binding site" evidence="15">
    <location>
        <position position="185"/>
    </location>
    <ligand>
        <name>thiamine diphosphate</name>
        <dbReference type="ChEBI" id="CHEBI:58937"/>
    </ligand>
</feature>
<feature type="binding site" evidence="14">
    <location>
        <position position="26"/>
    </location>
    <ligand>
        <name>substrate</name>
    </ligand>
</feature>
<keyword evidence="8 18" id="KW-0106">Calcium</keyword>
<comment type="similarity">
    <text evidence="3 18">Belongs to the transketolase family.</text>
</comment>
<dbReference type="SUPFAM" id="SSF52518">
    <property type="entry name" value="Thiamin diphosphate-binding fold (THDP-binding)"/>
    <property type="match status" value="2"/>
</dbReference>
<keyword evidence="6 18" id="KW-0808">Transferase</keyword>
<evidence type="ECO:0000256" key="5">
    <source>
        <dbReference type="ARBA" id="ARBA00013152"/>
    </source>
</evidence>
<protein>
    <recommendedName>
        <fullName evidence="5 12">Transketolase</fullName>
        <ecNumber evidence="5 12">2.2.1.1</ecNumber>
    </recommendedName>
</protein>
<evidence type="ECO:0000256" key="18">
    <source>
        <dbReference type="RuleBase" id="RU004996"/>
    </source>
</evidence>
<dbReference type="InterPro" id="IPR049557">
    <property type="entry name" value="Transketolase_CS"/>
</dbReference>
<feature type="binding site" evidence="14">
    <location>
        <position position="470"/>
    </location>
    <ligand>
        <name>substrate</name>
    </ligand>
</feature>
<dbReference type="SUPFAM" id="SSF52922">
    <property type="entry name" value="TK C-terminal domain-like"/>
    <property type="match status" value="1"/>
</dbReference>
<evidence type="ECO:0000313" key="20">
    <source>
        <dbReference type="EMBL" id="SEP91254.1"/>
    </source>
</evidence>
<feature type="binding site" evidence="14">
    <location>
        <position position="261"/>
    </location>
    <ligand>
        <name>substrate</name>
    </ligand>
</feature>
<feature type="domain" description="Transketolase-like pyrimidine-binding" evidence="19">
    <location>
        <begin position="355"/>
        <end position="526"/>
    </location>
</feature>
<dbReference type="GO" id="GO:0005829">
    <property type="term" value="C:cytosol"/>
    <property type="evidence" value="ECO:0007669"/>
    <property type="project" value="TreeGrafter"/>
</dbReference>
<dbReference type="PANTHER" id="PTHR43522">
    <property type="entry name" value="TRANSKETOLASE"/>
    <property type="match status" value="1"/>
</dbReference>
<feature type="binding site" evidence="16">
    <location>
        <position position="155"/>
    </location>
    <ligand>
        <name>Mg(2+)</name>
        <dbReference type="ChEBI" id="CHEBI:18420"/>
    </ligand>
</feature>
<evidence type="ECO:0000256" key="11">
    <source>
        <dbReference type="ARBA" id="ARBA00049473"/>
    </source>
</evidence>
<dbReference type="FunFam" id="3.40.50.920:FF:000003">
    <property type="entry name" value="Transketolase"/>
    <property type="match status" value="1"/>
</dbReference>
<dbReference type="GO" id="GO:0009052">
    <property type="term" value="P:pentose-phosphate shunt, non-oxidative branch"/>
    <property type="evidence" value="ECO:0007669"/>
    <property type="project" value="UniProtKB-ARBA"/>
</dbReference>
<evidence type="ECO:0000256" key="4">
    <source>
        <dbReference type="ARBA" id="ARBA00011738"/>
    </source>
</evidence>
<evidence type="ECO:0000256" key="1">
    <source>
        <dbReference type="ARBA" id="ARBA00001913"/>
    </source>
</evidence>
<dbReference type="CDD" id="cd02012">
    <property type="entry name" value="TPP_TK"/>
    <property type="match status" value="1"/>
</dbReference>
<feature type="binding site" evidence="15">
    <location>
        <position position="438"/>
    </location>
    <ligand>
        <name>thiamine diphosphate</name>
        <dbReference type="ChEBI" id="CHEBI:58937"/>
    </ligand>
</feature>
<dbReference type="Pfam" id="PF00456">
    <property type="entry name" value="Transketolase_N"/>
    <property type="match status" value="1"/>
</dbReference>
<dbReference type="GO" id="GO:0046872">
    <property type="term" value="F:metal ion binding"/>
    <property type="evidence" value="ECO:0007669"/>
    <property type="project" value="UniProtKB-KW"/>
</dbReference>
<dbReference type="InterPro" id="IPR009014">
    <property type="entry name" value="Transketo_C/PFOR_II"/>
</dbReference>
<evidence type="ECO:0000256" key="13">
    <source>
        <dbReference type="PIRSR" id="PIRSR605478-1"/>
    </source>
</evidence>
<dbReference type="NCBIfam" id="TIGR00232">
    <property type="entry name" value="tktlase_bact"/>
    <property type="match status" value="1"/>
</dbReference>
<dbReference type="STRING" id="867345.SAMN05421693_11045"/>
<dbReference type="EC" id="2.2.1.1" evidence="5 12"/>
<dbReference type="InterPro" id="IPR005475">
    <property type="entry name" value="Transketolase-like_Pyr-bd"/>
</dbReference>
<dbReference type="Gene3D" id="3.40.50.920">
    <property type="match status" value="1"/>
</dbReference>
<evidence type="ECO:0000256" key="8">
    <source>
        <dbReference type="ARBA" id="ARBA00022837"/>
    </source>
</evidence>
<comment type="cofactor">
    <cofactor evidence="18">
        <name>Mg(2+)</name>
        <dbReference type="ChEBI" id="CHEBI:18420"/>
    </cofactor>
    <cofactor evidence="18">
        <name>Ca(2+)</name>
        <dbReference type="ChEBI" id="CHEBI:29108"/>
    </cofactor>
    <cofactor evidence="18">
        <name>Mn(2+)</name>
        <dbReference type="ChEBI" id="CHEBI:29035"/>
    </cofactor>
    <cofactor evidence="18">
        <name>Co(2+)</name>
        <dbReference type="ChEBI" id="CHEBI:48828"/>
    </cofactor>
    <text evidence="18">Binds 1 Mg(2+) ion per subunit. Can also utilize other divalent metal cations, such as Ca(2+), Mn(2+) and Co(2+).</text>
</comment>
<feature type="binding site" evidence="15">
    <location>
        <position position="156"/>
    </location>
    <ligand>
        <name>thiamine diphosphate</name>
        <dbReference type="ChEBI" id="CHEBI:58937"/>
    </ligand>
</feature>
<comment type="cofactor">
    <cofactor evidence="16">
        <name>Mg(2+)</name>
        <dbReference type="ChEBI" id="CHEBI:18420"/>
    </cofactor>
    <text evidence="16">Binds 1 Mg(2+) ion per subunit. Can also utilize other divalent metal cations, such as Ca(2+), Mn(2+) and Co(2+).</text>
</comment>
<comment type="cofactor">
    <cofactor evidence="15">
        <name>thiamine diphosphate</name>
        <dbReference type="ChEBI" id="CHEBI:58937"/>
    </cofactor>
    <text evidence="15">Binds 1 thiamine pyrophosphate per subunit. During the reaction, the substrate forms a covalent intermediate with the cofactor.</text>
</comment>
<feature type="binding site" evidence="15">
    <location>
        <position position="261"/>
    </location>
    <ligand>
        <name>thiamine diphosphate</name>
        <dbReference type="ChEBI" id="CHEBI:58937"/>
    </ligand>
</feature>
<evidence type="ECO:0000256" key="10">
    <source>
        <dbReference type="ARBA" id="ARBA00023052"/>
    </source>
</evidence>